<dbReference type="Pfam" id="PF00023">
    <property type="entry name" value="Ank"/>
    <property type="match status" value="1"/>
</dbReference>
<dbReference type="PROSITE" id="PS52044">
    <property type="entry name" value="VLRF1"/>
    <property type="match status" value="1"/>
</dbReference>
<comment type="caution">
    <text evidence="17">The sequence shown here is derived from an EMBL/GenBank/DDBJ whole genome shotgun (WGS) entry which is preliminary data.</text>
</comment>
<dbReference type="Proteomes" id="UP000825935">
    <property type="component" value="Chromosome 6"/>
</dbReference>
<dbReference type="InterPro" id="IPR041175">
    <property type="entry name" value="VLRF1/Vms1"/>
</dbReference>
<evidence type="ECO:0000256" key="4">
    <source>
        <dbReference type="ARBA" id="ARBA00022722"/>
    </source>
</evidence>
<evidence type="ECO:0000256" key="10">
    <source>
        <dbReference type="ARBA" id="ARBA00022833"/>
    </source>
</evidence>
<dbReference type="PANTHER" id="PTHR16036:SF2">
    <property type="entry name" value="TRNA ENDONUCLEASE ANKZF1"/>
    <property type="match status" value="1"/>
</dbReference>
<keyword evidence="11 13" id="KW-0040">ANK repeat</keyword>
<name>A0A8T2UIR2_CERRI</name>
<evidence type="ECO:0000256" key="9">
    <source>
        <dbReference type="ARBA" id="ARBA00022801"/>
    </source>
</evidence>
<evidence type="ECO:0000259" key="16">
    <source>
        <dbReference type="PROSITE" id="PS52044"/>
    </source>
</evidence>
<comment type="similarity">
    <text evidence="2 14">Belongs to the ANKZF1/VMS1 family.</text>
</comment>
<evidence type="ECO:0000256" key="7">
    <source>
        <dbReference type="ARBA" id="ARBA00022759"/>
    </source>
</evidence>
<reference evidence="17" key="1">
    <citation type="submission" date="2021-08" db="EMBL/GenBank/DDBJ databases">
        <title>WGS assembly of Ceratopteris richardii.</title>
        <authorList>
            <person name="Marchant D.B."/>
            <person name="Chen G."/>
            <person name="Jenkins J."/>
            <person name="Shu S."/>
            <person name="Leebens-Mack J."/>
            <person name="Grimwood J."/>
            <person name="Schmutz J."/>
            <person name="Soltis P."/>
            <person name="Soltis D."/>
            <person name="Chen Z.-H."/>
        </authorList>
    </citation>
    <scope>NUCLEOTIDE SEQUENCE</scope>
    <source>
        <strain evidence="17">Whitten #5841</strain>
        <tissue evidence="17">Leaf</tissue>
    </source>
</reference>
<dbReference type="Pfam" id="PF18716">
    <property type="entry name" value="VATC"/>
    <property type="match status" value="1"/>
</dbReference>
<feature type="compositionally biased region" description="Acidic residues" evidence="15">
    <location>
        <begin position="163"/>
        <end position="172"/>
    </location>
</feature>
<evidence type="ECO:0000256" key="1">
    <source>
        <dbReference type="ARBA" id="ARBA00004496"/>
    </source>
</evidence>
<feature type="domain" description="VLRF1" evidence="16">
    <location>
        <begin position="248"/>
        <end position="391"/>
    </location>
</feature>
<dbReference type="GO" id="GO:0004519">
    <property type="term" value="F:endonuclease activity"/>
    <property type="evidence" value="ECO:0007669"/>
    <property type="project" value="UniProtKB-KW"/>
</dbReference>
<comment type="domain">
    <text evidence="14">The VLRF1 domain mediates binding to the 60S ribosomal subunit.</text>
</comment>
<feature type="compositionally biased region" description="Basic and acidic residues" evidence="15">
    <location>
        <begin position="535"/>
        <end position="547"/>
    </location>
</feature>
<dbReference type="Pfam" id="PF18826">
    <property type="entry name" value="bVLRF1"/>
    <property type="match status" value="1"/>
</dbReference>
<evidence type="ECO:0000256" key="14">
    <source>
        <dbReference type="PROSITE-ProRule" id="PRU01389"/>
    </source>
</evidence>
<comment type="subcellular location">
    <subcellularLocation>
        <location evidence="1">Cytoplasm</location>
    </subcellularLocation>
</comment>
<dbReference type="InterPro" id="IPR041540">
    <property type="entry name" value="VATC"/>
</dbReference>
<dbReference type="GO" id="GO:0036503">
    <property type="term" value="P:ERAD pathway"/>
    <property type="evidence" value="ECO:0007669"/>
    <property type="project" value="TreeGrafter"/>
</dbReference>
<dbReference type="AlphaFoldDB" id="A0A8T2UIR2"/>
<evidence type="ECO:0000256" key="3">
    <source>
        <dbReference type="ARBA" id="ARBA00022490"/>
    </source>
</evidence>
<evidence type="ECO:0000313" key="18">
    <source>
        <dbReference type="Proteomes" id="UP000825935"/>
    </source>
</evidence>
<feature type="active site" evidence="14">
    <location>
        <position position="293"/>
    </location>
</feature>
<accession>A0A8T2UIR2</accession>
<feature type="compositionally biased region" description="Basic residues" evidence="15">
    <location>
        <begin position="548"/>
        <end position="564"/>
    </location>
</feature>
<proteinExistence type="inferred from homology"/>
<dbReference type="InterPro" id="IPR002110">
    <property type="entry name" value="Ankyrin_rpt"/>
</dbReference>
<protein>
    <recommendedName>
        <fullName evidence="16">VLRF1 domain-containing protein</fullName>
    </recommendedName>
</protein>
<keyword evidence="7 14" id="KW-0255">Endonuclease</keyword>
<dbReference type="GO" id="GO:0016787">
    <property type="term" value="F:hydrolase activity"/>
    <property type="evidence" value="ECO:0007669"/>
    <property type="project" value="UniProtKB-KW"/>
</dbReference>
<feature type="repeat" description="ANK" evidence="13">
    <location>
        <begin position="461"/>
        <end position="490"/>
    </location>
</feature>
<feature type="region of interest" description="Disordered" evidence="15">
    <location>
        <begin position="154"/>
        <end position="177"/>
    </location>
</feature>
<dbReference type="OMA" id="GPHIFMC"/>
<dbReference type="GO" id="GO:0008270">
    <property type="term" value="F:zinc ion binding"/>
    <property type="evidence" value="ECO:0007669"/>
    <property type="project" value="UniProtKB-KW"/>
</dbReference>
<dbReference type="OrthoDB" id="429841at2759"/>
<keyword evidence="12" id="KW-0175">Coiled coil</keyword>
<dbReference type="GO" id="GO:0005737">
    <property type="term" value="C:cytoplasm"/>
    <property type="evidence" value="ECO:0007669"/>
    <property type="project" value="UniProtKB-SubCell"/>
</dbReference>
<sequence length="677" mass="74559">MSCKLGVLHATPTGKVYEEVQPTLLVADELTAKMNDEGRTKPSSLLEVPSFFFDGARVVFDNLGLGIAPNRVAKTPQSCISEISSTPPDFISSSSMSKWTCNTCNKIEFSSLEEQRSHFKSDLHRFNVKRKLIGKDPLSEELFEIHAAGQIQKEDDVSSISGSDEEDSDSCNEGEVPHSKAFSASNVQTYISVILQSSKEIVTFFKCVVLKDNERLGRHDLGTGDTVGEEELLQRLKKFVCKENPPEGNSLWLILLLRGGHFAGCVFDSKNGSILAHKTYHRYVVRARAGGKQSTRDGTGRAPKSAGASLRRHNEASLQKEVRELLLSWKSYFEAASCIFVHAPSRNSSALFGGDGSPLNWNDGRVRRIPLTTRRPTFKEAKRIFNELNTITYEKVDNSSNALNFRENPLQEADADNKMEAAVQKAEDASELISCLDESLETSNSHIDSAATNAKTEIISSPLHDAARSGQVDLVLELLRSDANPCIKDSRGRTPYDIAADKETRNVFRRFMASNLELWDWHAANVPSPLTDEMEAAKAAKQAEKDAKRKAKAKEQKKLRKAKLKSRETAAATSSERVSSEDIGKTTDSCSLAGENAKSKADVEREKRALAAERRMKALSLAPVPTAGSNLSSTTQQDGPFCSCCGVSLAGMTPFYRLKFRYCTTVCVNAHRLSLES</sequence>
<dbReference type="PANTHER" id="PTHR16036">
    <property type="entry name" value="ANKYRIN REPEAT AND ZINC FINGER DOMAIN-CONTAINING PROTEIN 1"/>
    <property type="match status" value="1"/>
</dbReference>
<keyword evidence="18" id="KW-1185">Reference proteome</keyword>
<keyword evidence="3 14" id="KW-0963">Cytoplasm</keyword>
<keyword evidence="5" id="KW-0479">Metal-binding</keyword>
<feature type="region of interest" description="Disordered" evidence="15">
    <location>
        <begin position="288"/>
        <end position="314"/>
    </location>
</feature>
<dbReference type="PROSITE" id="PS50088">
    <property type="entry name" value="ANK_REPEAT"/>
    <property type="match status" value="1"/>
</dbReference>
<dbReference type="Gene3D" id="1.25.40.20">
    <property type="entry name" value="Ankyrin repeat-containing domain"/>
    <property type="match status" value="1"/>
</dbReference>
<evidence type="ECO:0000313" key="17">
    <source>
        <dbReference type="EMBL" id="KAH7434578.1"/>
    </source>
</evidence>
<dbReference type="EMBL" id="CM035411">
    <property type="protein sequence ID" value="KAH7434578.1"/>
    <property type="molecule type" value="Genomic_DNA"/>
</dbReference>
<gene>
    <name evidence="17" type="ORF">KP509_06G024000</name>
</gene>
<evidence type="ECO:0000256" key="11">
    <source>
        <dbReference type="ARBA" id="ARBA00023043"/>
    </source>
</evidence>
<evidence type="ECO:0000256" key="6">
    <source>
        <dbReference type="ARBA" id="ARBA00022737"/>
    </source>
</evidence>
<dbReference type="InterPro" id="IPR047139">
    <property type="entry name" value="ANKZ1/VMS1"/>
</dbReference>
<dbReference type="SUPFAM" id="SSF48403">
    <property type="entry name" value="Ankyrin repeat"/>
    <property type="match status" value="1"/>
</dbReference>
<evidence type="ECO:0000256" key="15">
    <source>
        <dbReference type="SAM" id="MobiDB-lite"/>
    </source>
</evidence>
<keyword evidence="9 14" id="KW-0378">Hydrolase</keyword>
<keyword evidence="8" id="KW-0863">Zinc-finger</keyword>
<evidence type="ECO:0000256" key="8">
    <source>
        <dbReference type="ARBA" id="ARBA00022771"/>
    </source>
</evidence>
<evidence type="ECO:0000256" key="13">
    <source>
        <dbReference type="PROSITE-ProRule" id="PRU00023"/>
    </source>
</evidence>
<keyword evidence="4 14" id="KW-0540">Nuclease</keyword>
<dbReference type="InterPro" id="IPR036770">
    <property type="entry name" value="Ankyrin_rpt-contain_sf"/>
</dbReference>
<evidence type="ECO:0000256" key="2">
    <source>
        <dbReference type="ARBA" id="ARBA00009262"/>
    </source>
</evidence>
<evidence type="ECO:0000256" key="12">
    <source>
        <dbReference type="ARBA" id="ARBA00023054"/>
    </source>
</evidence>
<keyword evidence="10" id="KW-0862">Zinc</keyword>
<keyword evidence="6" id="KW-0677">Repeat</keyword>
<evidence type="ECO:0000256" key="5">
    <source>
        <dbReference type="ARBA" id="ARBA00022723"/>
    </source>
</evidence>
<feature type="region of interest" description="Disordered" evidence="15">
    <location>
        <begin position="534"/>
        <end position="604"/>
    </location>
</feature>
<organism evidence="17 18">
    <name type="scientific">Ceratopteris richardii</name>
    <name type="common">Triangle waterfern</name>
    <dbReference type="NCBI Taxonomy" id="49495"/>
    <lineage>
        <taxon>Eukaryota</taxon>
        <taxon>Viridiplantae</taxon>
        <taxon>Streptophyta</taxon>
        <taxon>Embryophyta</taxon>
        <taxon>Tracheophyta</taxon>
        <taxon>Polypodiopsida</taxon>
        <taxon>Polypodiidae</taxon>
        <taxon>Polypodiales</taxon>
        <taxon>Pteridineae</taxon>
        <taxon>Pteridaceae</taxon>
        <taxon>Parkerioideae</taxon>
        <taxon>Ceratopteris</taxon>
    </lineage>
</organism>